<sequence length="272" mass="31063">MLKRAFDFYLNSSIHVSLAVVCLTAITFQSLDISLRQNFLFFVFFGTITGYNFVKYAGIAKLHHRSLAKNLRIIQIFSLICFLTFIYFSFLQPVAVLIFAGIMGVFILLYAIPVFSENRNLRGLNGVKVYVIAFVVSGVTVIMPAFSSGNSLQWDLFLEFFQRFCFVIVVMLPFEIRDLKFDMIQLGTIPQRLGVKGSKIFGAILIGFFILTEFLKQETSLPEVLSVVIVGLIAFIFLKKSRINQGEFYSSFWVEAIPIFWWLTLSVLEILI</sequence>
<dbReference type="HOGENOM" id="CLU_081813_1_0_10"/>
<proteinExistence type="predicted"/>
<organism evidence="2 3">
    <name type="scientific">Gillisia limnaea (strain DSM 15749 / LMG 21470 / R-8282)</name>
    <dbReference type="NCBI Taxonomy" id="865937"/>
    <lineage>
        <taxon>Bacteria</taxon>
        <taxon>Pseudomonadati</taxon>
        <taxon>Bacteroidota</taxon>
        <taxon>Flavobacteriia</taxon>
        <taxon>Flavobacteriales</taxon>
        <taxon>Flavobacteriaceae</taxon>
        <taxon>Gillisia</taxon>
    </lineage>
</organism>
<feature type="transmembrane region" description="Helical" evidence="1">
    <location>
        <begin position="197"/>
        <end position="215"/>
    </location>
</feature>
<gene>
    <name evidence="2" type="ORF">Gilli_1621</name>
</gene>
<feature type="transmembrane region" description="Helical" evidence="1">
    <location>
        <begin position="94"/>
        <end position="115"/>
    </location>
</feature>
<feature type="transmembrane region" description="Helical" evidence="1">
    <location>
        <begin position="160"/>
        <end position="176"/>
    </location>
</feature>
<feature type="transmembrane region" description="Helical" evidence="1">
    <location>
        <begin position="250"/>
        <end position="271"/>
    </location>
</feature>
<keyword evidence="1" id="KW-0472">Membrane</keyword>
<evidence type="ECO:0000256" key="1">
    <source>
        <dbReference type="SAM" id="Phobius"/>
    </source>
</evidence>
<dbReference type="eggNOG" id="COG0382">
    <property type="taxonomic scope" value="Bacteria"/>
</dbReference>
<keyword evidence="3" id="KW-1185">Reference proteome</keyword>
<feature type="transmembrane region" description="Helical" evidence="1">
    <location>
        <begin position="12"/>
        <end position="31"/>
    </location>
</feature>
<dbReference type="RefSeq" id="WP_006988580.1">
    <property type="nucleotide sequence ID" value="NZ_JH594606.1"/>
</dbReference>
<evidence type="ECO:0000313" key="3">
    <source>
        <dbReference type="Proteomes" id="UP000003844"/>
    </source>
</evidence>
<keyword evidence="1" id="KW-0812">Transmembrane</keyword>
<reference evidence="3" key="1">
    <citation type="journal article" date="2012" name="Stand. Genomic Sci.">
        <title>Genome sequence of the Antarctic rhodopsins-containing flavobacterium Gillisia limnaea type strain (R-8282(T)).</title>
        <authorList>
            <person name="Riedel T."/>
            <person name="Held B."/>
            <person name="Nolan M."/>
            <person name="Lucas S."/>
            <person name="Lapidus A."/>
            <person name="Tice H."/>
            <person name="Del Rio T.G."/>
            <person name="Cheng J.F."/>
            <person name="Han C."/>
            <person name="Tapia R."/>
            <person name="Goodwin L.A."/>
            <person name="Pitluck S."/>
            <person name="Liolios K."/>
            <person name="Mavromatis K."/>
            <person name="Pagani I."/>
            <person name="Ivanova N."/>
            <person name="Mikhailova N."/>
            <person name="Pati A."/>
            <person name="Chen A."/>
            <person name="Palaniappan K."/>
            <person name="Land M."/>
            <person name="Rohde M."/>
            <person name="Tindall B.J."/>
            <person name="Detter J.C."/>
            <person name="Goker M."/>
            <person name="Bristow J."/>
            <person name="Eisen J.A."/>
            <person name="Markowitz V."/>
            <person name="Hugenholtz P."/>
            <person name="Kyrpides N.C."/>
            <person name="Klenk H.P."/>
            <person name="Woyke T."/>
        </authorList>
    </citation>
    <scope>NUCLEOTIDE SEQUENCE [LARGE SCALE GENOMIC DNA]</scope>
    <source>
        <strain evidence="3">DSM 15749 / LMG 21470 / R-8282</strain>
    </source>
</reference>
<feature type="transmembrane region" description="Helical" evidence="1">
    <location>
        <begin position="70"/>
        <end position="88"/>
    </location>
</feature>
<dbReference type="STRING" id="865937.Gilli_1621"/>
<feature type="transmembrane region" description="Helical" evidence="1">
    <location>
        <begin position="221"/>
        <end position="238"/>
    </location>
</feature>
<accession>H2BYW6</accession>
<keyword evidence="1" id="KW-1133">Transmembrane helix</keyword>
<dbReference type="EMBL" id="JH594606">
    <property type="protein sequence ID" value="EHQ02268.1"/>
    <property type="molecule type" value="Genomic_DNA"/>
</dbReference>
<dbReference type="AlphaFoldDB" id="H2BYW6"/>
<name>H2BYW6_GILLR</name>
<feature type="transmembrane region" description="Helical" evidence="1">
    <location>
        <begin position="127"/>
        <end position="148"/>
    </location>
</feature>
<dbReference type="OrthoDB" id="1467772at2"/>
<feature type="transmembrane region" description="Helical" evidence="1">
    <location>
        <begin position="37"/>
        <end position="58"/>
    </location>
</feature>
<evidence type="ECO:0000313" key="2">
    <source>
        <dbReference type="EMBL" id="EHQ02268.1"/>
    </source>
</evidence>
<dbReference type="Proteomes" id="UP000003844">
    <property type="component" value="Unassembled WGS sequence"/>
</dbReference>
<protein>
    <submittedName>
        <fullName evidence="2">Membrane protein</fullName>
    </submittedName>
</protein>